<evidence type="ECO:0000256" key="2">
    <source>
        <dbReference type="ARBA" id="ARBA00022692"/>
    </source>
</evidence>
<gene>
    <name evidence="6" type="ORF">HMPREF3192_00923</name>
</gene>
<keyword evidence="7" id="KW-1185">Reference proteome</keyword>
<reference evidence="7" key="1">
    <citation type="submission" date="2016-01" db="EMBL/GenBank/DDBJ databases">
        <authorList>
            <person name="Mitreva M."/>
            <person name="Pepin K.H."/>
            <person name="Mihindukulasuriya K.A."/>
            <person name="Fulton R."/>
            <person name="Fronick C."/>
            <person name="O'Laughlin M."/>
            <person name="Miner T."/>
            <person name="Herter B."/>
            <person name="Rosa B.A."/>
            <person name="Cordes M."/>
            <person name="Tomlinson C."/>
            <person name="Wollam A."/>
            <person name="Palsikar V.B."/>
            <person name="Mardis E.R."/>
            <person name="Wilson R.K."/>
        </authorList>
    </citation>
    <scope>NUCLEOTIDE SEQUENCE [LARGE SCALE GENOMIC DNA]</scope>
    <source>
        <strain evidence="7">DNF00019</strain>
    </source>
</reference>
<protein>
    <submittedName>
        <fullName evidence="6">Toxin secretion/phage lysis holin</fullName>
    </submittedName>
</protein>
<dbReference type="InterPro" id="IPR006480">
    <property type="entry name" value="Phage_holin_4_1"/>
</dbReference>
<organism evidence="6 7">
    <name type="scientific">Atopobium deltae</name>
    <dbReference type="NCBI Taxonomy" id="1393034"/>
    <lineage>
        <taxon>Bacteria</taxon>
        <taxon>Bacillati</taxon>
        <taxon>Actinomycetota</taxon>
        <taxon>Coriobacteriia</taxon>
        <taxon>Coriobacteriales</taxon>
        <taxon>Atopobiaceae</taxon>
        <taxon>Atopobium</taxon>
    </lineage>
</organism>
<evidence type="ECO:0000313" key="6">
    <source>
        <dbReference type="EMBL" id="KXB34371.1"/>
    </source>
</evidence>
<dbReference type="Proteomes" id="UP000070675">
    <property type="component" value="Unassembled WGS sequence"/>
</dbReference>
<evidence type="ECO:0000256" key="4">
    <source>
        <dbReference type="ARBA" id="ARBA00023136"/>
    </source>
</evidence>
<dbReference type="EMBL" id="LSCR01000016">
    <property type="protein sequence ID" value="KXB34371.1"/>
    <property type="molecule type" value="Genomic_DNA"/>
</dbReference>
<evidence type="ECO:0000256" key="5">
    <source>
        <dbReference type="SAM" id="Phobius"/>
    </source>
</evidence>
<dbReference type="NCBIfam" id="TIGR01593">
    <property type="entry name" value="holin_tox_secr"/>
    <property type="match status" value="1"/>
</dbReference>
<accession>A0A133XTW5</accession>
<dbReference type="OrthoDB" id="3194818at2"/>
<keyword evidence="4 5" id="KW-0472">Membrane</keyword>
<dbReference type="RefSeq" id="WP_066305625.1">
    <property type="nucleotide sequence ID" value="NZ_KQ959496.1"/>
</dbReference>
<dbReference type="Pfam" id="PF05105">
    <property type="entry name" value="Phage_holin_4_1"/>
    <property type="match status" value="1"/>
</dbReference>
<name>A0A133XTW5_9ACTN</name>
<dbReference type="STRING" id="1393034.HMPREF3192_00923"/>
<dbReference type="GO" id="GO:0016020">
    <property type="term" value="C:membrane"/>
    <property type="evidence" value="ECO:0007669"/>
    <property type="project" value="UniProtKB-SubCell"/>
</dbReference>
<evidence type="ECO:0000313" key="7">
    <source>
        <dbReference type="Proteomes" id="UP000070675"/>
    </source>
</evidence>
<dbReference type="AlphaFoldDB" id="A0A133XTW5"/>
<keyword evidence="2 5" id="KW-0812">Transmembrane</keyword>
<feature type="transmembrane region" description="Helical" evidence="5">
    <location>
        <begin position="20"/>
        <end position="44"/>
    </location>
</feature>
<evidence type="ECO:0000256" key="1">
    <source>
        <dbReference type="ARBA" id="ARBA00004141"/>
    </source>
</evidence>
<proteinExistence type="predicted"/>
<evidence type="ECO:0000256" key="3">
    <source>
        <dbReference type="ARBA" id="ARBA00022989"/>
    </source>
</evidence>
<dbReference type="PATRIC" id="fig|1393034.3.peg.885"/>
<sequence length="139" mass="15098">MYHIPNYIDVFFSPVRDSELAQIAIVAVLLLIFFDWLLGSAAAIAQHKYSSSVARQGMAHKASEICFVLLGIVIDGALKGGLHLGIDSPVLLGCCSYIIVMEIASCLETIGKINPNLAHSPLFQALDSMQKHQDEKGDK</sequence>
<keyword evidence="3 5" id="KW-1133">Transmembrane helix</keyword>
<comment type="caution">
    <text evidence="6">The sequence shown here is derived from an EMBL/GenBank/DDBJ whole genome shotgun (WGS) entry which is preliminary data.</text>
</comment>
<comment type="subcellular location">
    <subcellularLocation>
        <location evidence="1">Membrane</location>
        <topology evidence="1">Multi-pass membrane protein</topology>
    </subcellularLocation>
</comment>